<dbReference type="NCBIfam" id="TIGR04294">
    <property type="entry name" value="pre_pil_HX9DG"/>
    <property type="match status" value="1"/>
</dbReference>
<organism evidence="3 4">
    <name type="scientific">Aeoliella straminimaris</name>
    <dbReference type="NCBI Taxonomy" id="2954799"/>
    <lineage>
        <taxon>Bacteria</taxon>
        <taxon>Pseudomonadati</taxon>
        <taxon>Planctomycetota</taxon>
        <taxon>Planctomycetia</taxon>
        <taxon>Pirellulales</taxon>
        <taxon>Lacipirellulaceae</taxon>
        <taxon>Aeoliella</taxon>
    </lineage>
</organism>
<evidence type="ECO:0000256" key="1">
    <source>
        <dbReference type="SAM" id="Phobius"/>
    </source>
</evidence>
<dbReference type="InterPro" id="IPR011453">
    <property type="entry name" value="DUF1559"/>
</dbReference>
<feature type="domain" description="DUF1559" evidence="2">
    <location>
        <begin position="39"/>
        <end position="299"/>
    </location>
</feature>
<keyword evidence="1" id="KW-0812">Transmembrane</keyword>
<dbReference type="NCBIfam" id="TIGR02532">
    <property type="entry name" value="IV_pilin_GFxxxE"/>
    <property type="match status" value="1"/>
</dbReference>
<dbReference type="EMBL" id="JAMXLR010000072">
    <property type="protein sequence ID" value="MCO6046297.1"/>
    <property type="molecule type" value="Genomic_DNA"/>
</dbReference>
<accession>A0A9X2FDZ4</accession>
<dbReference type="PANTHER" id="PTHR30093">
    <property type="entry name" value="GENERAL SECRETION PATHWAY PROTEIN G"/>
    <property type="match status" value="1"/>
</dbReference>
<dbReference type="InterPro" id="IPR027558">
    <property type="entry name" value="Pre_pil_HX9DG_C"/>
</dbReference>
<evidence type="ECO:0000259" key="2">
    <source>
        <dbReference type="Pfam" id="PF07596"/>
    </source>
</evidence>
<keyword evidence="1" id="KW-0472">Membrane</keyword>
<evidence type="ECO:0000313" key="4">
    <source>
        <dbReference type="Proteomes" id="UP001155241"/>
    </source>
</evidence>
<dbReference type="Gene3D" id="3.30.700.10">
    <property type="entry name" value="Glycoprotein, Type 4 Pilin"/>
    <property type="match status" value="1"/>
</dbReference>
<reference evidence="3" key="1">
    <citation type="submission" date="2022-06" db="EMBL/GenBank/DDBJ databases">
        <title>Aeoliella straminimaris, a novel planctomycete from sediments.</title>
        <authorList>
            <person name="Vitorino I.R."/>
            <person name="Lage O.M."/>
        </authorList>
    </citation>
    <scope>NUCLEOTIDE SEQUENCE</scope>
    <source>
        <strain evidence="3">ICT_H6.2</strain>
    </source>
</reference>
<protein>
    <submittedName>
        <fullName evidence="3">DUF1559 domain-containing protein</fullName>
    </submittedName>
</protein>
<dbReference type="AlphaFoldDB" id="A0A9X2FDZ4"/>
<keyword evidence="1" id="KW-1133">Transmembrane helix</keyword>
<dbReference type="InterPro" id="IPR045584">
    <property type="entry name" value="Pilin-like"/>
</dbReference>
<gene>
    <name evidence="3" type="ORF">NG895_20555</name>
</gene>
<sequence>MDTPWNYRRILRTGFTLVELLVVLAIIGVLVALMLPAVQMAREASRRSTCQNNLRQVGVATLNFETAHGKFPPGKKWSGPRTDPNTFDYAWACIILNHLEEEAIYDKIDFNYKLVSPENIPATSQIISTYLCPSASTLEPHRSPGGFIQGLGGQPGEGLGCIDYLGISGPDKKKPNPVTGVDYGPQRGILLGTKGLEKEDILIEPPSVTTAKITDGLSNTLMVAECTGRGADVNSQGEIKGLTGAWALGGNITHIKKGVNDEEPPKVWEDERVFSDHPGGANSLAADGSVHFLTDDMEPQVLRSYCSRNGEEIVEALGK</sequence>
<dbReference type="PANTHER" id="PTHR30093:SF2">
    <property type="entry name" value="TYPE II SECRETION SYSTEM PROTEIN H"/>
    <property type="match status" value="1"/>
</dbReference>
<proteinExistence type="predicted"/>
<dbReference type="PROSITE" id="PS00409">
    <property type="entry name" value="PROKAR_NTER_METHYL"/>
    <property type="match status" value="1"/>
</dbReference>
<comment type="caution">
    <text evidence="3">The sequence shown here is derived from an EMBL/GenBank/DDBJ whole genome shotgun (WGS) entry which is preliminary data.</text>
</comment>
<feature type="transmembrane region" description="Helical" evidence="1">
    <location>
        <begin position="20"/>
        <end position="38"/>
    </location>
</feature>
<evidence type="ECO:0000313" key="3">
    <source>
        <dbReference type="EMBL" id="MCO6046297.1"/>
    </source>
</evidence>
<dbReference type="Pfam" id="PF07963">
    <property type="entry name" value="N_methyl"/>
    <property type="match status" value="1"/>
</dbReference>
<dbReference type="InterPro" id="IPR012902">
    <property type="entry name" value="N_methyl_site"/>
</dbReference>
<dbReference type="Proteomes" id="UP001155241">
    <property type="component" value="Unassembled WGS sequence"/>
</dbReference>
<dbReference type="Pfam" id="PF07596">
    <property type="entry name" value="SBP_bac_10"/>
    <property type="match status" value="1"/>
</dbReference>
<dbReference type="SUPFAM" id="SSF54523">
    <property type="entry name" value="Pili subunits"/>
    <property type="match status" value="1"/>
</dbReference>
<keyword evidence="4" id="KW-1185">Reference proteome</keyword>
<name>A0A9X2FDZ4_9BACT</name>